<evidence type="ECO:0000256" key="1">
    <source>
        <dbReference type="SAM" id="Phobius"/>
    </source>
</evidence>
<protein>
    <submittedName>
        <fullName evidence="2">Uncharacterized protein</fullName>
    </submittedName>
</protein>
<dbReference type="Proteomes" id="UP001198182">
    <property type="component" value="Unassembled WGS sequence"/>
</dbReference>
<sequence>MDNRMLTAEGLKNLFWGEIIAICAVIPLLGTIAGIVGMVLSILGFVKLSRVSSLYQMAFAFEVSNLVVSCINAVVDGGFLGSALQIASSLLGLAVVYYVCKGTAEQLQGISLNLMQRAHTIWILYLVSTIVMIACILFLIVPFVNLAAALLMAIMAIVQLVAGVMYLVFIWNSYKTLA</sequence>
<keyword evidence="1" id="KW-0812">Transmembrane</keyword>
<accession>A0AAE3ECJ2</accession>
<name>A0AAE3ECJ2_9FIRM</name>
<organism evidence="2 3">
    <name type="scientific">Hominifimenecus microfluidus</name>
    <dbReference type="NCBI Taxonomy" id="2885348"/>
    <lineage>
        <taxon>Bacteria</taxon>
        <taxon>Bacillati</taxon>
        <taxon>Bacillota</taxon>
        <taxon>Clostridia</taxon>
        <taxon>Lachnospirales</taxon>
        <taxon>Lachnospiraceae</taxon>
        <taxon>Hominifimenecus</taxon>
    </lineage>
</organism>
<evidence type="ECO:0000313" key="3">
    <source>
        <dbReference type="Proteomes" id="UP001198182"/>
    </source>
</evidence>
<proteinExistence type="predicted"/>
<gene>
    <name evidence="2" type="ORF">LKD81_16620</name>
</gene>
<feature type="transmembrane region" description="Helical" evidence="1">
    <location>
        <begin position="147"/>
        <end position="171"/>
    </location>
</feature>
<feature type="transmembrane region" description="Helical" evidence="1">
    <location>
        <begin position="81"/>
        <end position="100"/>
    </location>
</feature>
<keyword evidence="1" id="KW-1133">Transmembrane helix</keyword>
<keyword evidence="1" id="KW-0472">Membrane</keyword>
<feature type="transmembrane region" description="Helical" evidence="1">
    <location>
        <begin position="121"/>
        <end position="141"/>
    </location>
</feature>
<dbReference type="AlphaFoldDB" id="A0AAE3ECJ2"/>
<dbReference type="EMBL" id="JAJEQR010000079">
    <property type="protein sequence ID" value="MCC2232592.1"/>
    <property type="molecule type" value="Genomic_DNA"/>
</dbReference>
<comment type="caution">
    <text evidence="2">The sequence shown here is derived from an EMBL/GenBank/DDBJ whole genome shotgun (WGS) entry which is preliminary data.</text>
</comment>
<dbReference type="RefSeq" id="WP_308454989.1">
    <property type="nucleotide sequence ID" value="NZ_JAJEQR010000079.1"/>
</dbReference>
<evidence type="ECO:0000313" key="2">
    <source>
        <dbReference type="EMBL" id="MCC2232592.1"/>
    </source>
</evidence>
<keyword evidence="3" id="KW-1185">Reference proteome</keyword>
<feature type="transmembrane region" description="Helical" evidence="1">
    <location>
        <begin position="19"/>
        <end position="46"/>
    </location>
</feature>
<reference evidence="2" key="1">
    <citation type="submission" date="2021-10" db="EMBL/GenBank/DDBJ databases">
        <title>Anaerobic single-cell dispensing facilitates the cultivation of human gut bacteria.</title>
        <authorList>
            <person name="Afrizal A."/>
        </authorList>
    </citation>
    <scope>NUCLEOTIDE SEQUENCE</scope>
    <source>
        <strain evidence="2">CLA-AA-H215</strain>
    </source>
</reference>